<sequence>MKKIKYLGISLLMVFALFSCNDYLDINVDPNNPS</sequence>
<reference evidence="1" key="1">
    <citation type="submission" date="2019-03" db="EMBL/GenBank/DDBJ databases">
        <title>Single cell metagenomics reveals metabolic interactions within the superorganism composed of flagellate Streblomastix strix and complex community of Bacteroidetes bacteria on its surface.</title>
        <authorList>
            <person name="Treitli S.C."/>
            <person name="Kolisko M."/>
            <person name="Husnik F."/>
            <person name="Keeling P."/>
            <person name="Hampl V."/>
        </authorList>
    </citation>
    <scope>NUCLEOTIDE SEQUENCE</scope>
    <source>
        <strain evidence="1">STM</strain>
    </source>
</reference>
<evidence type="ECO:0000313" key="1">
    <source>
        <dbReference type="EMBL" id="KAA6307638.1"/>
    </source>
</evidence>
<gene>
    <name evidence="1" type="ORF">EZS27_040691</name>
</gene>
<accession>A0A5J4PFF0</accession>
<proteinExistence type="predicted"/>
<protein>
    <submittedName>
        <fullName evidence="1">Uncharacterized protein</fullName>
    </submittedName>
</protein>
<dbReference type="EMBL" id="SNRY01009026">
    <property type="protein sequence ID" value="KAA6307638.1"/>
    <property type="molecule type" value="Genomic_DNA"/>
</dbReference>
<feature type="non-terminal residue" evidence="1">
    <location>
        <position position="34"/>
    </location>
</feature>
<organism evidence="1">
    <name type="scientific">termite gut metagenome</name>
    <dbReference type="NCBI Taxonomy" id="433724"/>
    <lineage>
        <taxon>unclassified sequences</taxon>
        <taxon>metagenomes</taxon>
        <taxon>organismal metagenomes</taxon>
    </lineage>
</organism>
<name>A0A5J4PFF0_9ZZZZ</name>
<dbReference type="AlphaFoldDB" id="A0A5J4PFF0"/>
<comment type="caution">
    <text evidence="1">The sequence shown here is derived from an EMBL/GenBank/DDBJ whole genome shotgun (WGS) entry which is preliminary data.</text>
</comment>
<dbReference type="PROSITE" id="PS51257">
    <property type="entry name" value="PROKAR_LIPOPROTEIN"/>
    <property type="match status" value="1"/>
</dbReference>